<evidence type="ECO:0000256" key="8">
    <source>
        <dbReference type="ARBA" id="ARBA00033055"/>
    </source>
</evidence>
<accession>A0A7Z0PFM9</accession>
<dbReference type="NCBIfam" id="TIGR01003">
    <property type="entry name" value="PTS_HPr_family"/>
    <property type="match status" value="1"/>
</dbReference>
<sequence>MSKTVTIINETGIHTRPGSVIVKKAKEFKEDGTQIMLSYNGKEAKADSLVKILSLGIKKDAEVVVSAEGPSAEKAVEEMAELLSTLVD</sequence>
<comment type="caution">
    <text evidence="10">The sequence shown here is derived from an EMBL/GenBank/DDBJ whole genome shotgun (WGS) entry which is preliminary data.</text>
</comment>
<dbReference type="InterPro" id="IPR001020">
    <property type="entry name" value="PTS_HPr_His_P_site"/>
</dbReference>
<dbReference type="OrthoDB" id="9809047at2"/>
<dbReference type="PANTHER" id="PTHR33705">
    <property type="entry name" value="PHOSPHOCARRIER PROTEIN HPR"/>
    <property type="match status" value="1"/>
</dbReference>
<dbReference type="Gene3D" id="3.30.1340.10">
    <property type="entry name" value="HPr-like"/>
    <property type="match status" value="1"/>
</dbReference>
<dbReference type="InterPro" id="IPR050399">
    <property type="entry name" value="HPr"/>
</dbReference>
<evidence type="ECO:0000256" key="1">
    <source>
        <dbReference type="ARBA" id="ARBA00003681"/>
    </source>
</evidence>
<dbReference type="RefSeq" id="WP_067322497.1">
    <property type="nucleotide sequence ID" value="NZ_CBCRWS010000009.1"/>
</dbReference>
<gene>
    <name evidence="10" type="ORF">HP397_02470</name>
</gene>
<dbReference type="PRINTS" id="PR00107">
    <property type="entry name" value="PHOSPHOCPHPR"/>
</dbReference>
<dbReference type="InterPro" id="IPR002114">
    <property type="entry name" value="PTS_HPr_Ser_P_site"/>
</dbReference>
<evidence type="ECO:0000256" key="5">
    <source>
        <dbReference type="ARBA" id="ARBA00022490"/>
    </source>
</evidence>
<dbReference type="GO" id="GO:0005737">
    <property type="term" value="C:cytoplasm"/>
    <property type="evidence" value="ECO:0007669"/>
    <property type="project" value="UniProtKB-SubCell"/>
</dbReference>
<evidence type="ECO:0000256" key="3">
    <source>
        <dbReference type="ARBA" id="ARBA00020422"/>
    </source>
</evidence>
<proteinExistence type="predicted"/>
<evidence type="ECO:0000256" key="2">
    <source>
        <dbReference type="ARBA" id="ARBA00004496"/>
    </source>
</evidence>
<dbReference type="SUPFAM" id="SSF55594">
    <property type="entry name" value="HPr-like"/>
    <property type="match status" value="1"/>
</dbReference>
<keyword evidence="5" id="KW-0963">Cytoplasm</keyword>
<keyword evidence="6" id="KW-0762">Sugar transport</keyword>
<dbReference type="PROSITE" id="PS00589">
    <property type="entry name" value="PTS_HPR_SER"/>
    <property type="match status" value="1"/>
</dbReference>
<evidence type="ECO:0000256" key="7">
    <source>
        <dbReference type="ARBA" id="ARBA00022683"/>
    </source>
</evidence>
<dbReference type="PROSITE" id="PS51350">
    <property type="entry name" value="PTS_HPR_DOM"/>
    <property type="match status" value="1"/>
</dbReference>
<evidence type="ECO:0000313" key="11">
    <source>
        <dbReference type="Proteomes" id="UP000526184"/>
    </source>
</evidence>
<dbReference type="Proteomes" id="UP000526184">
    <property type="component" value="Unassembled WGS sequence"/>
</dbReference>
<dbReference type="EMBL" id="JABMKT010000009">
    <property type="protein sequence ID" value="NYV27692.1"/>
    <property type="molecule type" value="Genomic_DNA"/>
</dbReference>
<comment type="function">
    <text evidence="1">General (non sugar-specific) component of the phosphoenolpyruvate-dependent sugar phosphotransferase system (sugar PTS). This major carbohydrate active-transport system catalyzes the phosphorylation of incoming sugar substrates concomitantly with their translocation across the cell membrane. The phosphoryl group from phosphoenolpyruvate (PEP) is transferred to the phosphoryl carrier protein HPr by enzyme I. Phospho-HPr then transfers it to the PTS EIIA domain.</text>
</comment>
<dbReference type="PROSITE" id="PS00369">
    <property type="entry name" value="PTS_HPR_HIS"/>
    <property type="match status" value="1"/>
</dbReference>
<evidence type="ECO:0000256" key="6">
    <source>
        <dbReference type="ARBA" id="ARBA00022597"/>
    </source>
</evidence>
<dbReference type="GO" id="GO:0009401">
    <property type="term" value="P:phosphoenolpyruvate-dependent sugar phosphotransferase system"/>
    <property type="evidence" value="ECO:0007669"/>
    <property type="project" value="UniProtKB-KW"/>
</dbReference>
<protein>
    <recommendedName>
        <fullName evidence="3">Phosphocarrier protein HPr</fullName>
    </recommendedName>
    <alternativeName>
        <fullName evidence="8">Histidine-containing protein</fullName>
    </alternativeName>
</protein>
<dbReference type="InterPro" id="IPR035895">
    <property type="entry name" value="HPr-like_sf"/>
</dbReference>
<dbReference type="PANTHER" id="PTHR33705:SF1">
    <property type="entry name" value="PHOSPHOCARRIER PROTEIN HPR"/>
    <property type="match status" value="1"/>
</dbReference>
<feature type="domain" description="HPr" evidence="9">
    <location>
        <begin position="1"/>
        <end position="88"/>
    </location>
</feature>
<evidence type="ECO:0000313" key="10">
    <source>
        <dbReference type="EMBL" id="NYV27692.1"/>
    </source>
</evidence>
<keyword evidence="4" id="KW-0813">Transport</keyword>
<reference evidence="10 11" key="1">
    <citation type="submission" date="2020-05" db="EMBL/GenBank/DDBJ databases">
        <title>Streptobacillus felis strain LHL191014123.</title>
        <authorList>
            <person name="Fawzy A."/>
            <person name="Rau J."/>
            <person name="Risse K."/>
            <person name="Schauerte N."/>
            <person name="Geiger C."/>
            <person name="Blom J."/>
            <person name="Imirzalioglu C."/>
            <person name="Falgenhauer J."/>
            <person name="Bach A."/>
            <person name="Herden C."/>
            <person name="Eisenberg T."/>
        </authorList>
    </citation>
    <scope>NUCLEOTIDE SEQUENCE [LARGE SCALE GENOMIC DNA]</scope>
    <source>
        <strain evidence="10 11">LHL191014123</strain>
    </source>
</reference>
<dbReference type="AlphaFoldDB" id="A0A7Z0PFM9"/>
<organism evidence="10 11">
    <name type="scientific">Streptobacillus felis</name>
    <dbReference type="NCBI Taxonomy" id="1384509"/>
    <lineage>
        <taxon>Bacteria</taxon>
        <taxon>Fusobacteriati</taxon>
        <taxon>Fusobacteriota</taxon>
        <taxon>Fusobacteriia</taxon>
        <taxon>Fusobacteriales</taxon>
        <taxon>Leptotrichiaceae</taxon>
        <taxon>Streptobacillus</taxon>
    </lineage>
</organism>
<evidence type="ECO:0000256" key="4">
    <source>
        <dbReference type="ARBA" id="ARBA00022448"/>
    </source>
</evidence>
<comment type="subcellular location">
    <subcellularLocation>
        <location evidence="2">Cytoplasm</location>
    </subcellularLocation>
</comment>
<evidence type="ECO:0000259" key="9">
    <source>
        <dbReference type="PROSITE" id="PS51350"/>
    </source>
</evidence>
<dbReference type="InterPro" id="IPR000032">
    <property type="entry name" value="HPr-like"/>
</dbReference>
<dbReference type="Pfam" id="PF00381">
    <property type="entry name" value="PTS-HPr"/>
    <property type="match status" value="1"/>
</dbReference>
<name>A0A7Z0PFM9_9FUSO</name>
<keyword evidence="11" id="KW-1185">Reference proteome</keyword>
<keyword evidence="7" id="KW-0598">Phosphotransferase system</keyword>